<name>A0A2W5IBW9_9ACTN</name>
<organism evidence="1 2">
    <name type="scientific">Lawsonella clevelandensis</name>
    <dbReference type="NCBI Taxonomy" id="1528099"/>
    <lineage>
        <taxon>Bacteria</taxon>
        <taxon>Bacillati</taxon>
        <taxon>Actinomycetota</taxon>
        <taxon>Actinomycetes</taxon>
        <taxon>Mycobacteriales</taxon>
        <taxon>Lawsonellaceae</taxon>
        <taxon>Lawsonella</taxon>
    </lineage>
</organism>
<gene>
    <name evidence="1" type="ORF">DI579_00080</name>
</gene>
<dbReference type="AlphaFoldDB" id="A0A2W5IBW9"/>
<evidence type="ECO:0000313" key="1">
    <source>
        <dbReference type="EMBL" id="PZP89621.1"/>
    </source>
</evidence>
<comment type="caution">
    <text evidence="1">The sequence shown here is derived from an EMBL/GenBank/DDBJ whole genome shotgun (WGS) entry which is preliminary data.</text>
</comment>
<dbReference type="EMBL" id="QFOZ01000001">
    <property type="protein sequence ID" value="PZP89621.1"/>
    <property type="molecule type" value="Genomic_DNA"/>
</dbReference>
<proteinExistence type="predicted"/>
<accession>A0A2W5IBW9</accession>
<reference evidence="1 2" key="1">
    <citation type="submission" date="2017-08" db="EMBL/GenBank/DDBJ databases">
        <title>Infants hospitalized years apart are colonized by the same room-sourced microbial strains.</title>
        <authorList>
            <person name="Brooks B."/>
            <person name="Olm M.R."/>
            <person name="Firek B.A."/>
            <person name="Baker R."/>
            <person name="Thomas B.C."/>
            <person name="Morowitz M.J."/>
            <person name="Banfield J.F."/>
        </authorList>
    </citation>
    <scope>NUCLEOTIDE SEQUENCE [LARGE SCALE GENOMIC DNA]</scope>
    <source>
        <strain evidence="1">S2_006_000_R1_57</strain>
    </source>
</reference>
<protein>
    <submittedName>
        <fullName evidence="1">Uncharacterized protein</fullName>
    </submittedName>
</protein>
<sequence>MGKNLFSYLCFVIQPPAAHASCESVIFLLTGRVKHGYVPLIVLSRDIMKIQYHYHDQCVAKPITSIDLSLFFCRKTLVVREKEAEKNFFFA</sequence>
<dbReference type="Proteomes" id="UP000248606">
    <property type="component" value="Unassembled WGS sequence"/>
</dbReference>
<evidence type="ECO:0000313" key="2">
    <source>
        <dbReference type="Proteomes" id="UP000248606"/>
    </source>
</evidence>